<dbReference type="AlphaFoldDB" id="A3K838"/>
<comment type="caution">
    <text evidence="1">The sequence shown here is derived from an EMBL/GenBank/DDBJ whole genome shotgun (WGS) entry which is preliminary data.</text>
</comment>
<protein>
    <submittedName>
        <fullName evidence="1">Acetolactate synthase large subunit</fullName>
        <ecNumber evidence="1">2.2.1.6</ecNumber>
    </submittedName>
</protein>
<evidence type="ECO:0000313" key="1">
    <source>
        <dbReference type="EMBL" id="EBA06810.1"/>
    </source>
</evidence>
<name>A3K838_SAGS3</name>
<keyword evidence="1" id="KW-0808">Transferase</keyword>
<evidence type="ECO:0000313" key="2">
    <source>
        <dbReference type="Proteomes" id="UP000005713"/>
    </source>
</evidence>
<accession>A3K838</accession>
<keyword evidence="2" id="KW-1185">Reference proteome</keyword>
<dbReference type="Proteomes" id="UP000005713">
    <property type="component" value="Unassembled WGS sequence"/>
</dbReference>
<dbReference type="EC" id="2.2.1.6" evidence="1"/>
<sequence length="57" mass="6704">MANGVVEQYGDLARCRCDRLLLAEPACQFGCRFLAFQGFQRDLRLELRRMQLAFRHL</sequence>
<reference evidence="1 2" key="1">
    <citation type="submission" date="2006-06" db="EMBL/GenBank/DDBJ databases">
        <authorList>
            <person name="Moran M.A."/>
            <person name="Ferriera S."/>
            <person name="Johnson J."/>
            <person name="Kravitz S."/>
            <person name="Beeson K."/>
            <person name="Sutton G."/>
            <person name="Rogers Y.-H."/>
            <person name="Friedman R."/>
            <person name="Frazier M."/>
            <person name="Venter J.C."/>
        </authorList>
    </citation>
    <scope>NUCLEOTIDE SEQUENCE [LARGE SCALE GENOMIC DNA]</scope>
    <source>
        <strain evidence="1 2">E-37</strain>
    </source>
</reference>
<dbReference type="EMBL" id="AAYA01000013">
    <property type="protein sequence ID" value="EBA06810.1"/>
    <property type="molecule type" value="Genomic_DNA"/>
</dbReference>
<dbReference type="GO" id="GO:0003984">
    <property type="term" value="F:acetolactate synthase activity"/>
    <property type="evidence" value="ECO:0007669"/>
    <property type="project" value="UniProtKB-EC"/>
</dbReference>
<organism evidence="1 2">
    <name type="scientific">Sagittula stellata (strain ATCC 700073 / DSM 11524 / E-37)</name>
    <dbReference type="NCBI Taxonomy" id="388399"/>
    <lineage>
        <taxon>Bacteria</taxon>
        <taxon>Pseudomonadati</taxon>
        <taxon>Pseudomonadota</taxon>
        <taxon>Alphaproteobacteria</taxon>
        <taxon>Rhodobacterales</taxon>
        <taxon>Roseobacteraceae</taxon>
        <taxon>Sagittula</taxon>
    </lineage>
</organism>
<proteinExistence type="predicted"/>
<gene>
    <name evidence="1" type="ORF">SSE37_02945</name>
</gene>